<dbReference type="AlphaFoldDB" id="A0A1H0HW92"/>
<reference evidence="3" key="1">
    <citation type="submission" date="2016-10" db="EMBL/GenBank/DDBJ databases">
        <authorList>
            <person name="Varghese N."/>
            <person name="Submissions S."/>
        </authorList>
    </citation>
    <scope>NUCLEOTIDE SEQUENCE [LARGE SCALE GENOMIC DNA]</scope>
    <source>
        <strain evidence="3">DSM 45843</strain>
    </source>
</reference>
<proteinExistence type="predicted"/>
<sequence>MVGGSQVLLLVLAVAVVGSLDVLSVLLLVLAAGVAVTTRRPEVREWAA</sequence>
<gene>
    <name evidence="2" type="ORF">SAMN05660199_01593</name>
</gene>
<protein>
    <submittedName>
        <fullName evidence="2">PEP-CTERM protein-sorting domain-containing protein</fullName>
    </submittedName>
</protein>
<evidence type="ECO:0000313" key="2">
    <source>
        <dbReference type="EMBL" id="SDO23427.1"/>
    </source>
</evidence>
<keyword evidence="1" id="KW-1133">Transmembrane helix</keyword>
<evidence type="ECO:0000256" key="1">
    <source>
        <dbReference type="SAM" id="Phobius"/>
    </source>
</evidence>
<organism evidence="2 3">
    <name type="scientific">Klenkia soli</name>
    <dbReference type="NCBI Taxonomy" id="1052260"/>
    <lineage>
        <taxon>Bacteria</taxon>
        <taxon>Bacillati</taxon>
        <taxon>Actinomycetota</taxon>
        <taxon>Actinomycetes</taxon>
        <taxon>Geodermatophilales</taxon>
        <taxon>Geodermatophilaceae</taxon>
        <taxon>Klenkia</taxon>
    </lineage>
</organism>
<feature type="transmembrane region" description="Helical" evidence="1">
    <location>
        <begin position="6"/>
        <end position="36"/>
    </location>
</feature>
<keyword evidence="3" id="KW-1185">Reference proteome</keyword>
<keyword evidence="1" id="KW-0812">Transmembrane</keyword>
<evidence type="ECO:0000313" key="3">
    <source>
        <dbReference type="Proteomes" id="UP000199088"/>
    </source>
</evidence>
<accession>A0A1H0HW92</accession>
<dbReference type="Proteomes" id="UP000199088">
    <property type="component" value="Unassembled WGS sequence"/>
</dbReference>
<name>A0A1H0HW92_9ACTN</name>
<keyword evidence="1" id="KW-0472">Membrane</keyword>
<dbReference type="EMBL" id="FNIR01000004">
    <property type="protein sequence ID" value="SDO23427.1"/>
    <property type="molecule type" value="Genomic_DNA"/>
</dbReference>